<feature type="domain" description="HTH araC/xylS-type" evidence="4">
    <location>
        <begin position="192"/>
        <end position="291"/>
    </location>
</feature>
<dbReference type="Pfam" id="PF02311">
    <property type="entry name" value="AraC_binding"/>
    <property type="match status" value="1"/>
</dbReference>
<reference evidence="5" key="2">
    <citation type="submission" date="2021-04" db="EMBL/GenBank/DDBJ databases">
        <authorList>
            <person name="Gilroy R."/>
        </authorList>
    </citation>
    <scope>NUCLEOTIDE SEQUENCE</scope>
    <source>
        <strain evidence="5">CHK195-9823</strain>
    </source>
</reference>
<dbReference type="InterPro" id="IPR018062">
    <property type="entry name" value="HTH_AraC-typ_CS"/>
</dbReference>
<evidence type="ECO:0000313" key="5">
    <source>
        <dbReference type="EMBL" id="HIV37626.1"/>
    </source>
</evidence>
<dbReference type="Proteomes" id="UP000886814">
    <property type="component" value="Unassembled WGS sequence"/>
</dbReference>
<gene>
    <name evidence="5" type="ORF">H9747_01280</name>
</gene>
<dbReference type="Gene3D" id="1.10.10.60">
    <property type="entry name" value="Homeodomain-like"/>
    <property type="match status" value="2"/>
</dbReference>
<keyword evidence="1" id="KW-0805">Transcription regulation</keyword>
<evidence type="ECO:0000256" key="3">
    <source>
        <dbReference type="ARBA" id="ARBA00023163"/>
    </source>
</evidence>
<dbReference type="PANTHER" id="PTHR43280">
    <property type="entry name" value="ARAC-FAMILY TRANSCRIPTIONAL REGULATOR"/>
    <property type="match status" value="1"/>
</dbReference>
<dbReference type="GO" id="GO:0043565">
    <property type="term" value="F:sequence-specific DNA binding"/>
    <property type="evidence" value="ECO:0007669"/>
    <property type="project" value="InterPro"/>
</dbReference>
<dbReference type="InterPro" id="IPR018060">
    <property type="entry name" value="HTH_AraC"/>
</dbReference>
<dbReference type="Pfam" id="PF12833">
    <property type="entry name" value="HTH_18"/>
    <property type="match status" value="1"/>
</dbReference>
<name>A0A9D1PBE9_9FIRM</name>
<dbReference type="SMART" id="SM00342">
    <property type="entry name" value="HTH_ARAC"/>
    <property type="match status" value="1"/>
</dbReference>
<dbReference type="PROSITE" id="PS01124">
    <property type="entry name" value="HTH_ARAC_FAMILY_2"/>
    <property type="match status" value="1"/>
</dbReference>
<evidence type="ECO:0000256" key="1">
    <source>
        <dbReference type="ARBA" id="ARBA00023015"/>
    </source>
</evidence>
<protein>
    <submittedName>
        <fullName evidence="5">AraC family transcriptional regulator</fullName>
    </submittedName>
</protein>
<organism evidence="5 6">
    <name type="scientific">Candidatus Blautia stercorigallinarum</name>
    <dbReference type="NCBI Taxonomy" id="2838501"/>
    <lineage>
        <taxon>Bacteria</taxon>
        <taxon>Bacillati</taxon>
        <taxon>Bacillota</taxon>
        <taxon>Clostridia</taxon>
        <taxon>Lachnospirales</taxon>
        <taxon>Lachnospiraceae</taxon>
        <taxon>Blautia</taxon>
    </lineage>
</organism>
<dbReference type="SUPFAM" id="SSF51215">
    <property type="entry name" value="Regulatory protein AraC"/>
    <property type="match status" value="1"/>
</dbReference>
<evidence type="ECO:0000259" key="4">
    <source>
        <dbReference type="PROSITE" id="PS01124"/>
    </source>
</evidence>
<dbReference type="InterPro" id="IPR020449">
    <property type="entry name" value="Tscrpt_reg_AraC-type_HTH"/>
</dbReference>
<evidence type="ECO:0000256" key="2">
    <source>
        <dbReference type="ARBA" id="ARBA00023125"/>
    </source>
</evidence>
<sequence>MLYYTSQASHPAEFLSCGNLVSDGGFLHQRRCIDACVLILVCRGTLHINQNGKDLDVHQNETLLLFPHQVHYGYAPSQGRLSYYWVHFHMTDPQSRILTSKELLRSQNSQNSSLLSPLSPAEESFILPESGRLSPEKRSLLLFVQLLDIAKRENYQSSWRTRYALNLLLLELSSELLSSDRTLEDKAPGKLLDMVEWIRSHYDQAMTVEELAARYHYHPAYLTSLMKKYTGYSVNTYINHVRLAAAKNLLCQGEFLSVASIAHTCGFPDEKYFMRLFKKQEGMTPGQYRKAFQKKYINAK</sequence>
<dbReference type="InterPro" id="IPR003313">
    <property type="entry name" value="AraC-bd"/>
</dbReference>
<accession>A0A9D1PBE9</accession>
<dbReference type="InterPro" id="IPR009057">
    <property type="entry name" value="Homeodomain-like_sf"/>
</dbReference>
<dbReference type="Gene3D" id="2.60.120.280">
    <property type="entry name" value="Regulatory protein AraC"/>
    <property type="match status" value="1"/>
</dbReference>
<keyword evidence="3" id="KW-0804">Transcription</keyword>
<reference evidence="5" key="1">
    <citation type="journal article" date="2021" name="PeerJ">
        <title>Extensive microbial diversity within the chicken gut microbiome revealed by metagenomics and culture.</title>
        <authorList>
            <person name="Gilroy R."/>
            <person name="Ravi A."/>
            <person name="Getino M."/>
            <person name="Pursley I."/>
            <person name="Horton D.L."/>
            <person name="Alikhan N.F."/>
            <person name="Baker D."/>
            <person name="Gharbi K."/>
            <person name="Hall N."/>
            <person name="Watson M."/>
            <person name="Adriaenssens E.M."/>
            <person name="Foster-Nyarko E."/>
            <person name="Jarju S."/>
            <person name="Secka A."/>
            <person name="Antonio M."/>
            <person name="Oren A."/>
            <person name="Chaudhuri R.R."/>
            <person name="La Ragione R."/>
            <person name="Hildebrand F."/>
            <person name="Pallen M.J."/>
        </authorList>
    </citation>
    <scope>NUCLEOTIDE SEQUENCE</scope>
    <source>
        <strain evidence="5">CHK195-9823</strain>
    </source>
</reference>
<dbReference type="PROSITE" id="PS00041">
    <property type="entry name" value="HTH_ARAC_FAMILY_1"/>
    <property type="match status" value="1"/>
</dbReference>
<dbReference type="AlphaFoldDB" id="A0A9D1PBE9"/>
<dbReference type="PRINTS" id="PR00032">
    <property type="entry name" value="HTHARAC"/>
</dbReference>
<keyword evidence="2" id="KW-0238">DNA-binding</keyword>
<dbReference type="EMBL" id="DXIQ01000008">
    <property type="protein sequence ID" value="HIV37626.1"/>
    <property type="molecule type" value="Genomic_DNA"/>
</dbReference>
<dbReference type="InterPro" id="IPR037923">
    <property type="entry name" value="HTH-like"/>
</dbReference>
<evidence type="ECO:0000313" key="6">
    <source>
        <dbReference type="Proteomes" id="UP000886814"/>
    </source>
</evidence>
<dbReference type="SUPFAM" id="SSF46689">
    <property type="entry name" value="Homeodomain-like"/>
    <property type="match status" value="2"/>
</dbReference>
<proteinExistence type="predicted"/>
<dbReference type="PANTHER" id="PTHR43280:SF30">
    <property type="entry name" value="MMSAB OPERON REGULATORY PROTEIN"/>
    <property type="match status" value="1"/>
</dbReference>
<dbReference type="GO" id="GO:0003700">
    <property type="term" value="F:DNA-binding transcription factor activity"/>
    <property type="evidence" value="ECO:0007669"/>
    <property type="project" value="InterPro"/>
</dbReference>
<comment type="caution">
    <text evidence="5">The sequence shown here is derived from an EMBL/GenBank/DDBJ whole genome shotgun (WGS) entry which is preliminary data.</text>
</comment>